<evidence type="ECO:0000313" key="3">
    <source>
        <dbReference type="Proteomes" id="UP000275076"/>
    </source>
</evidence>
<dbReference type="AlphaFoldDB" id="A0A3R9WQQ6"/>
<keyword evidence="1" id="KW-0812">Transmembrane</keyword>
<feature type="transmembrane region" description="Helical" evidence="1">
    <location>
        <begin position="27"/>
        <end position="45"/>
    </location>
</feature>
<keyword evidence="1" id="KW-0472">Membrane</keyword>
<feature type="transmembrane region" description="Helical" evidence="1">
    <location>
        <begin position="57"/>
        <end position="75"/>
    </location>
</feature>
<comment type="caution">
    <text evidence="2">The sequence shown here is derived from an EMBL/GenBank/DDBJ whole genome shotgun (WGS) entry which is preliminary data.</text>
</comment>
<accession>A0A3R9WQQ6</accession>
<evidence type="ECO:0008006" key="4">
    <source>
        <dbReference type="Google" id="ProtNLM"/>
    </source>
</evidence>
<keyword evidence="3" id="KW-1185">Reference proteome</keyword>
<protein>
    <recommendedName>
        <fullName evidence="4">YrhC-like protein</fullName>
    </recommendedName>
</protein>
<name>A0A3R9WQQ6_9BACI</name>
<dbReference type="InterPro" id="IPR025418">
    <property type="entry name" value="YrhC-like"/>
</dbReference>
<evidence type="ECO:0000313" key="2">
    <source>
        <dbReference type="EMBL" id="RSL31577.1"/>
    </source>
</evidence>
<evidence type="ECO:0000256" key="1">
    <source>
        <dbReference type="SAM" id="Phobius"/>
    </source>
</evidence>
<dbReference type="Pfam" id="PF14143">
    <property type="entry name" value="YrhC"/>
    <property type="match status" value="1"/>
</dbReference>
<organism evidence="2 3">
    <name type="scientific">Salibacterium salarium</name>
    <dbReference type="NCBI Taxonomy" id="284579"/>
    <lineage>
        <taxon>Bacteria</taxon>
        <taxon>Bacillati</taxon>
        <taxon>Bacillota</taxon>
        <taxon>Bacilli</taxon>
        <taxon>Bacillales</taxon>
        <taxon>Bacillaceae</taxon>
    </lineage>
</organism>
<keyword evidence="1" id="KW-1133">Transmembrane helix</keyword>
<dbReference type="EMBL" id="RBVX01000023">
    <property type="protein sequence ID" value="RSL31577.1"/>
    <property type="molecule type" value="Genomic_DNA"/>
</dbReference>
<dbReference type="Proteomes" id="UP000275076">
    <property type="component" value="Unassembled WGS sequence"/>
</dbReference>
<proteinExistence type="predicted"/>
<reference evidence="2 3" key="1">
    <citation type="submission" date="2018-10" db="EMBL/GenBank/DDBJ databases">
        <title>Draft genome sequence of Bacillus salarius IM0101, isolated from a hypersaline soil in Inner Mongolia, China.</title>
        <authorList>
            <person name="Yamprayoonswat W."/>
            <person name="Boonvisut S."/>
            <person name="Jumpathong W."/>
            <person name="Sittihan S."/>
            <person name="Ruangsuj P."/>
            <person name="Wanthongcharoen S."/>
            <person name="Thongpramul N."/>
            <person name="Pimmason S."/>
            <person name="Yu B."/>
            <person name="Yasawong M."/>
        </authorList>
    </citation>
    <scope>NUCLEOTIDE SEQUENCE [LARGE SCALE GENOMIC DNA]</scope>
    <source>
        <strain evidence="2 3">IM0101</strain>
    </source>
</reference>
<sequence length="84" mass="9435">MTEKRRGGSVMDQETMVQEKKAKDFHAYSRILMTLACFLLLGTFLPDNIPAAKEPLAFAIIGGLSLFSLTFHFGAERERKKGEQ</sequence>
<dbReference type="OrthoDB" id="2947826at2"/>
<gene>
    <name evidence="2" type="ORF">D7Z54_20295</name>
</gene>